<feature type="coiled-coil region" evidence="1">
    <location>
        <begin position="93"/>
        <end position="183"/>
    </location>
</feature>
<dbReference type="InParanoid" id="A0A0Q9XEG1"/>
<reference evidence="2 3" key="1">
    <citation type="journal article" date="2007" name="Nature">
        <title>Evolution of genes and genomes on the Drosophila phylogeny.</title>
        <authorList>
            <consortium name="Drosophila 12 Genomes Consortium"/>
            <person name="Clark A.G."/>
            <person name="Eisen M.B."/>
            <person name="Smith D.R."/>
            <person name="Bergman C.M."/>
            <person name="Oliver B."/>
            <person name="Markow T.A."/>
            <person name="Kaufman T.C."/>
            <person name="Kellis M."/>
            <person name="Gelbart W."/>
            <person name="Iyer V.N."/>
            <person name="Pollard D.A."/>
            <person name="Sackton T.B."/>
            <person name="Larracuente A.M."/>
            <person name="Singh N.D."/>
            <person name="Abad J.P."/>
            <person name="Abt D.N."/>
            <person name="Adryan B."/>
            <person name="Aguade M."/>
            <person name="Akashi H."/>
            <person name="Anderson W.W."/>
            <person name="Aquadro C.F."/>
            <person name="Ardell D.H."/>
            <person name="Arguello R."/>
            <person name="Artieri C.G."/>
            <person name="Barbash D.A."/>
            <person name="Barker D."/>
            <person name="Barsanti P."/>
            <person name="Batterham P."/>
            <person name="Batzoglou S."/>
            <person name="Begun D."/>
            <person name="Bhutkar A."/>
            <person name="Blanco E."/>
            <person name="Bosak S.A."/>
            <person name="Bradley R.K."/>
            <person name="Brand A.D."/>
            <person name="Brent M.R."/>
            <person name="Brooks A.N."/>
            <person name="Brown R.H."/>
            <person name="Butlin R.K."/>
            <person name="Caggese C."/>
            <person name="Calvi B.R."/>
            <person name="Bernardo de Carvalho A."/>
            <person name="Caspi A."/>
            <person name="Castrezana S."/>
            <person name="Celniker S.E."/>
            <person name="Chang J.L."/>
            <person name="Chapple C."/>
            <person name="Chatterji S."/>
            <person name="Chinwalla A."/>
            <person name="Civetta A."/>
            <person name="Clifton S.W."/>
            <person name="Comeron J.M."/>
            <person name="Costello J.C."/>
            <person name="Coyne J.A."/>
            <person name="Daub J."/>
            <person name="David R.G."/>
            <person name="Delcher A.L."/>
            <person name="Delehaunty K."/>
            <person name="Do C.B."/>
            <person name="Ebling H."/>
            <person name="Edwards K."/>
            <person name="Eickbush T."/>
            <person name="Evans J.D."/>
            <person name="Filipski A."/>
            <person name="Findeiss S."/>
            <person name="Freyhult E."/>
            <person name="Fulton L."/>
            <person name="Fulton R."/>
            <person name="Garcia A.C."/>
            <person name="Gardiner A."/>
            <person name="Garfield D.A."/>
            <person name="Garvin B.E."/>
            <person name="Gibson G."/>
            <person name="Gilbert D."/>
            <person name="Gnerre S."/>
            <person name="Godfrey J."/>
            <person name="Good R."/>
            <person name="Gotea V."/>
            <person name="Gravely B."/>
            <person name="Greenberg A.J."/>
            <person name="Griffiths-Jones S."/>
            <person name="Gross S."/>
            <person name="Guigo R."/>
            <person name="Gustafson E.A."/>
            <person name="Haerty W."/>
            <person name="Hahn M.W."/>
            <person name="Halligan D.L."/>
            <person name="Halpern A.L."/>
            <person name="Halter G.M."/>
            <person name="Han M.V."/>
            <person name="Heger A."/>
            <person name="Hillier L."/>
            <person name="Hinrichs A.S."/>
            <person name="Holmes I."/>
            <person name="Hoskins R.A."/>
            <person name="Hubisz M.J."/>
            <person name="Hultmark D."/>
            <person name="Huntley M.A."/>
            <person name="Jaffe D.B."/>
            <person name="Jagadeeshan S."/>
            <person name="Jeck W.R."/>
            <person name="Johnson J."/>
            <person name="Jones C.D."/>
            <person name="Jordan W.C."/>
            <person name="Karpen G.H."/>
            <person name="Kataoka E."/>
            <person name="Keightley P.D."/>
            <person name="Kheradpour P."/>
            <person name="Kirkness E.F."/>
            <person name="Koerich L.B."/>
            <person name="Kristiansen K."/>
            <person name="Kudrna D."/>
            <person name="Kulathinal R.J."/>
            <person name="Kumar S."/>
            <person name="Kwok R."/>
            <person name="Lander E."/>
            <person name="Langley C.H."/>
            <person name="Lapoint R."/>
            <person name="Lazzaro B.P."/>
            <person name="Lee S.J."/>
            <person name="Levesque L."/>
            <person name="Li R."/>
            <person name="Lin C.F."/>
            <person name="Lin M.F."/>
            <person name="Lindblad-Toh K."/>
            <person name="Llopart A."/>
            <person name="Long M."/>
            <person name="Low L."/>
            <person name="Lozovsky E."/>
            <person name="Lu J."/>
            <person name="Luo M."/>
            <person name="Machado C.A."/>
            <person name="Makalowski W."/>
            <person name="Marzo M."/>
            <person name="Matsuda M."/>
            <person name="Matzkin L."/>
            <person name="McAllister B."/>
            <person name="McBride C.S."/>
            <person name="McKernan B."/>
            <person name="McKernan K."/>
            <person name="Mendez-Lago M."/>
            <person name="Minx P."/>
            <person name="Mollenhauer M.U."/>
            <person name="Montooth K."/>
            <person name="Mount S.M."/>
            <person name="Mu X."/>
            <person name="Myers E."/>
            <person name="Negre B."/>
            <person name="Newfeld S."/>
            <person name="Nielsen R."/>
            <person name="Noor M.A."/>
            <person name="O'Grady P."/>
            <person name="Pachter L."/>
            <person name="Papaceit M."/>
            <person name="Parisi M.J."/>
            <person name="Parisi M."/>
            <person name="Parts L."/>
            <person name="Pedersen J.S."/>
            <person name="Pesole G."/>
            <person name="Phillippy A.M."/>
            <person name="Ponting C.P."/>
            <person name="Pop M."/>
            <person name="Porcelli D."/>
            <person name="Powell J.R."/>
            <person name="Prohaska S."/>
            <person name="Pruitt K."/>
            <person name="Puig M."/>
            <person name="Quesneville H."/>
            <person name="Ram K.R."/>
            <person name="Rand D."/>
            <person name="Rasmussen M.D."/>
            <person name="Reed L.K."/>
            <person name="Reenan R."/>
            <person name="Reily A."/>
            <person name="Remington K.A."/>
            <person name="Rieger T.T."/>
            <person name="Ritchie M.G."/>
            <person name="Robin C."/>
            <person name="Rogers Y.H."/>
            <person name="Rohde C."/>
            <person name="Rozas J."/>
            <person name="Rubenfield M.J."/>
            <person name="Ruiz A."/>
            <person name="Russo S."/>
            <person name="Salzberg S.L."/>
            <person name="Sanchez-Gracia A."/>
            <person name="Saranga D.J."/>
            <person name="Sato H."/>
            <person name="Schaeffer S.W."/>
            <person name="Schatz M.C."/>
            <person name="Schlenke T."/>
            <person name="Schwartz R."/>
            <person name="Segarra C."/>
            <person name="Singh R.S."/>
            <person name="Sirot L."/>
            <person name="Sirota M."/>
            <person name="Sisneros N.B."/>
            <person name="Smith C.D."/>
            <person name="Smith T.F."/>
            <person name="Spieth J."/>
            <person name="Stage D.E."/>
            <person name="Stark A."/>
            <person name="Stephan W."/>
            <person name="Strausberg R.L."/>
            <person name="Strempel S."/>
            <person name="Sturgill D."/>
            <person name="Sutton G."/>
            <person name="Sutton G.G."/>
            <person name="Tao W."/>
            <person name="Teichmann S."/>
            <person name="Tobari Y.N."/>
            <person name="Tomimura Y."/>
            <person name="Tsolas J.M."/>
            <person name="Valente V.L."/>
            <person name="Venter E."/>
            <person name="Venter J.C."/>
            <person name="Vicario S."/>
            <person name="Vieira F.G."/>
            <person name="Vilella A.J."/>
            <person name="Villasante A."/>
            <person name="Walenz B."/>
            <person name="Wang J."/>
            <person name="Wasserman M."/>
            <person name="Watts T."/>
            <person name="Wilson D."/>
            <person name="Wilson R.K."/>
            <person name="Wing R.A."/>
            <person name="Wolfner M.F."/>
            <person name="Wong A."/>
            <person name="Wong G.K."/>
            <person name="Wu C.I."/>
            <person name="Wu G."/>
            <person name="Yamamoto D."/>
            <person name="Yang H.P."/>
            <person name="Yang S.P."/>
            <person name="Yorke J.A."/>
            <person name="Yoshida K."/>
            <person name="Zdobnov E."/>
            <person name="Zhang P."/>
            <person name="Zhang Y."/>
            <person name="Zimin A.V."/>
            <person name="Baldwin J."/>
            <person name="Abdouelleil A."/>
            <person name="Abdulkadir J."/>
            <person name="Abebe A."/>
            <person name="Abera B."/>
            <person name="Abreu J."/>
            <person name="Acer S.C."/>
            <person name="Aftuck L."/>
            <person name="Alexander A."/>
            <person name="An P."/>
            <person name="Anderson E."/>
            <person name="Anderson S."/>
            <person name="Arachi H."/>
            <person name="Azer M."/>
            <person name="Bachantsang P."/>
            <person name="Barry A."/>
            <person name="Bayul T."/>
            <person name="Berlin A."/>
            <person name="Bessette D."/>
            <person name="Bloom T."/>
            <person name="Blye J."/>
            <person name="Boguslavskiy L."/>
            <person name="Bonnet C."/>
            <person name="Boukhgalter B."/>
            <person name="Bourzgui I."/>
            <person name="Brown A."/>
            <person name="Cahill P."/>
            <person name="Channer S."/>
            <person name="Cheshatsang Y."/>
            <person name="Chuda L."/>
            <person name="Citroen M."/>
            <person name="Collymore A."/>
            <person name="Cooke P."/>
            <person name="Costello M."/>
            <person name="D'Aco K."/>
            <person name="Daza R."/>
            <person name="De Haan G."/>
            <person name="DeGray S."/>
            <person name="DeMaso C."/>
            <person name="Dhargay N."/>
            <person name="Dooley K."/>
            <person name="Dooley E."/>
            <person name="Doricent M."/>
            <person name="Dorje P."/>
            <person name="Dorjee K."/>
            <person name="Dupes A."/>
            <person name="Elong R."/>
            <person name="Falk J."/>
            <person name="Farina A."/>
            <person name="Faro S."/>
            <person name="Ferguson D."/>
            <person name="Fisher S."/>
            <person name="Foley C.D."/>
            <person name="Franke A."/>
            <person name="Friedrich D."/>
            <person name="Gadbois L."/>
            <person name="Gearin G."/>
            <person name="Gearin C.R."/>
            <person name="Giannoukos G."/>
            <person name="Goode T."/>
            <person name="Graham J."/>
            <person name="Grandbois E."/>
            <person name="Grewal S."/>
            <person name="Gyaltsen K."/>
            <person name="Hafez N."/>
            <person name="Hagos B."/>
            <person name="Hall J."/>
            <person name="Henson C."/>
            <person name="Hollinger A."/>
            <person name="Honan T."/>
            <person name="Huard M.D."/>
            <person name="Hughes L."/>
            <person name="Hurhula B."/>
            <person name="Husby M.E."/>
            <person name="Kamat A."/>
            <person name="Kanga B."/>
            <person name="Kashin S."/>
            <person name="Khazanovich D."/>
            <person name="Kisner P."/>
            <person name="Lance K."/>
            <person name="Lara M."/>
            <person name="Lee W."/>
            <person name="Lennon N."/>
            <person name="Letendre F."/>
            <person name="LeVine R."/>
            <person name="Lipovsky A."/>
            <person name="Liu X."/>
            <person name="Liu J."/>
            <person name="Liu S."/>
            <person name="Lokyitsang T."/>
            <person name="Lokyitsang Y."/>
            <person name="Lubonja R."/>
            <person name="Lui A."/>
            <person name="MacDonald P."/>
            <person name="Magnisalis V."/>
            <person name="Maru K."/>
            <person name="Matthews C."/>
            <person name="McCusker W."/>
            <person name="McDonough S."/>
            <person name="Mehta T."/>
            <person name="Meldrim J."/>
            <person name="Meneus L."/>
            <person name="Mihai O."/>
            <person name="Mihalev A."/>
            <person name="Mihova T."/>
            <person name="Mittelman R."/>
            <person name="Mlenga V."/>
            <person name="Montmayeur A."/>
            <person name="Mulrain L."/>
            <person name="Navidi A."/>
            <person name="Naylor J."/>
            <person name="Negash T."/>
            <person name="Nguyen T."/>
            <person name="Nguyen N."/>
            <person name="Nicol R."/>
            <person name="Norbu C."/>
            <person name="Norbu N."/>
            <person name="Novod N."/>
            <person name="O'Neill B."/>
            <person name="Osman S."/>
            <person name="Markiewicz E."/>
            <person name="Oyono O.L."/>
            <person name="Patti C."/>
            <person name="Phunkhang P."/>
            <person name="Pierre F."/>
            <person name="Priest M."/>
            <person name="Raghuraman S."/>
            <person name="Rege F."/>
            <person name="Reyes R."/>
            <person name="Rise C."/>
            <person name="Rogov P."/>
            <person name="Ross K."/>
            <person name="Ryan E."/>
            <person name="Settipalli S."/>
            <person name="Shea T."/>
            <person name="Sherpa N."/>
            <person name="Shi L."/>
            <person name="Shih D."/>
            <person name="Sparrow T."/>
            <person name="Spaulding J."/>
            <person name="Stalker J."/>
            <person name="Stange-Thomann N."/>
            <person name="Stavropoulos S."/>
            <person name="Stone C."/>
            <person name="Strader C."/>
            <person name="Tesfaye S."/>
            <person name="Thomson T."/>
            <person name="Thoulutsang Y."/>
            <person name="Thoulutsang D."/>
            <person name="Topham K."/>
            <person name="Topping I."/>
            <person name="Tsamla T."/>
            <person name="Vassiliev H."/>
            <person name="Vo A."/>
            <person name="Wangchuk T."/>
            <person name="Wangdi T."/>
            <person name="Weiand M."/>
            <person name="Wilkinson J."/>
            <person name="Wilson A."/>
            <person name="Yadav S."/>
            <person name="Young G."/>
            <person name="Yu Q."/>
            <person name="Zembek L."/>
            <person name="Zhong D."/>
            <person name="Zimmer A."/>
            <person name="Zwirko Z."/>
            <person name="Jaffe D.B."/>
            <person name="Alvarez P."/>
            <person name="Brockman W."/>
            <person name="Butler J."/>
            <person name="Chin C."/>
            <person name="Gnerre S."/>
            <person name="Grabherr M."/>
            <person name="Kleber M."/>
            <person name="Mauceli E."/>
            <person name="MacCallum I."/>
        </authorList>
    </citation>
    <scope>NUCLEOTIDE SEQUENCE [LARGE SCALE GENOMIC DNA]</scope>
    <source>
        <strain evidence="3">Tucson 15081-1352.22</strain>
    </source>
</reference>
<proteinExistence type="predicted"/>
<name>A0A0Q9XEG1_DROMO</name>
<dbReference type="OrthoDB" id="7331812at2759"/>
<dbReference type="SMR" id="A0A0Q9XEG1"/>
<keyword evidence="3" id="KW-1185">Reference proteome</keyword>
<gene>
    <name evidence="2" type="primary">Dmoj\GI25519</name>
    <name evidence="2" type="ORF">Dmoj_GI25519</name>
</gene>
<sequence>MEFCGKWPRQNNCPIWKVCEAHFESECLIGKVQCGPGFSRKLLLKPGAVPTIKADPDGANIRHRTQRSEDHKRRQLVKQILANKENVCEPAVIEEDNVRLLEAETLLEDINNNNVFQNELKERIMLLESQIRALQSENQKLQTALRDKGYAHDKELRKKEFEFSELQRKFEKVENDSKNMENSLKIIFTERQITKLKNKDRRQNWNTDDIARSIIFYSASPNGYRLLRRNNFPLPAIRTLQHWAQKIDICPGILAPAVRILSATIHMSEILSFDERKVRSVYTYDKSADSTLPPLTMCKLQCCEVFL</sequence>
<keyword evidence="1" id="KW-0175">Coiled coil</keyword>
<dbReference type="Proteomes" id="UP000009192">
    <property type="component" value="Unassembled WGS sequence"/>
</dbReference>
<organism evidence="2 3">
    <name type="scientific">Drosophila mojavensis</name>
    <name type="common">Fruit fly</name>
    <dbReference type="NCBI Taxonomy" id="7230"/>
    <lineage>
        <taxon>Eukaryota</taxon>
        <taxon>Metazoa</taxon>
        <taxon>Ecdysozoa</taxon>
        <taxon>Arthropoda</taxon>
        <taxon>Hexapoda</taxon>
        <taxon>Insecta</taxon>
        <taxon>Pterygota</taxon>
        <taxon>Neoptera</taxon>
        <taxon>Endopterygota</taxon>
        <taxon>Diptera</taxon>
        <taxon>Brachycera</taxon>
        <taxon>Muscomorpha</taxon>
        <taxon>Ephydroidea</taxon>
        <taxon>Drosophilidae</taxon>
        <taxon>Drosophila</taxon>
    </lineage>
</organism>
<evidence type="ECO:0008006" key="4">
    <source>
        <dbReference type="Google" id="ProtNLM"/>
    </source>
</evidence>
<dbReference type="KEGG" id="dmo:Dmoj_GI25519"/>
<evidence type="ECO:0000313" key="2">
    <source>
        <dbReference type="EMBL" id="KRG06693.1"/>
    </source>
</evidence>
<evidence type="ECO:0000256" key="1">
    <source>
        <dbReference type="SAM" id="Coils"/>
    </source>
</evidence>
<dbReference type="EMBL" id="CH933809">
    <property type="protein sequence ID" value="KRG06693.1"/>
    <property type="molecule type" value="Genomic_DNA"/>
</dbReference>
<accession>A0A0Q9XEG1</accession>
<evidence type="ECO:0000313" key="3">
    <source>
        <dbReference type="Proteomes" id="UP000009192"/>
    </source>
</evidence>
<protein>
    <recommendedName>
        <fullName evidence="4">THAP-type domain-containing protein</fullName>
    </recommendedName>
</protein>
<dbReference type="AlphaFoldDB" id="A0A0Q9XEG1"/>